<proteinExistence type="predicted"/>
<sequence>MITDPATLDVLKEVLGDIKWNPNIEVNIGQEEVKANFFYRYDKNMPERIVKYRMWFNEYGEVNILSNLKYENYGKLSGKHAQELKRLVINH</sequence>
<comment type="caution">
    <text evidence="1">The sequence shown here is derived from an EMBL/GenBank/DDBJ whole genome shotgun (WGS) entry which is preliminary data.</text>
</comment>
<gene>
    <name evidence="1" type="ORF">ERL59_04455</name>
</gene>
<reference evidence="1 2" key="1">
    <citation type="submission" date="2019-01" db="EMBL/GenBank/DDBJ databases">
        <title>Chengkuizengella sp. nov., isolated from deep-sea sediment of East Pacific Ocean.</title>
        <authorList>
            <person name="Yang J."/>
            <person name="Lai Q."/>
            <person name="Shao Z."/>
        </authorList>
    </citation>
    <scope>NUCLEOTIDE SEQUENCE [LARGE SCALE GENOMIC DNA]</scope>
    <source>
        <strain evidence="1 2">YPA3-1-1</strain>
    </source>
</reference>
<evidence type="ECO:0000313" key="2">
    <source>
        <dbReference type="Proteomes" id="UP000448943"/>
    </source>
</evidence>
<dbReference type="Proteomes" id="UP000448943">
    <property type="component" value="Unassembled WGS sequence"/>
</dbReference>
<dbReference type="RefSeq" id="WP_160644962.1">
    <property type="nucleotide sequence ID" value="NZ_SIJB01000012.1"/>
</dbReference>
<organism evidence="1 2">
    <name type="scientific">Chengkuizengella marina</name>
    <dbReference type="NCBI Taxonomy" id="2507566"/>
    <lineage>
        <taxon>Bacteria</taxon>
        <taxon>Bacillati</taxon>
        <taxon>Bacillota</taxon>
        <taxon>Bacilli</taxon>
        <taxon>Bacillales</taxon>
        <taxon>Paenibacillaceae</taxon>
        <taxon>Chengkuizengella</taxon>
    </lineage>
</organism>
<dbReference type="EMBL" id="SIJB01000012">
    <property type="protein sequence ID" value="NBI28207.1"/>
    <property type="molecule type" value="Genomic_DNA"/>
</dbReference>
<dbReference type="OrthoDB" id="2437675at2"/>
<keyword evidence="2" id="KW-1185">Reference proteome</keyword>
<evidence type="ECO:0000313" key="1">
    <source>
        <dbReference type="EMBL" id="NBI28207.1"/>
    </source>
</evidence>
<name>A0A6N9PZ09_9BACL</name>
<dbReference type="AlphaFoldDB" id="A0A6N9PZ09"/>
<accession>A0A6N9PZ09</accession>
<protein>
    <submittedName>
        <fullName evidence="1">Uncharacterized protein</fullName>
    </submittedName>
</protein>